<feature type="compositionally biased region" description="Polar residues" evidence="4">
    <location>
        <begin position="112"/>
        <end position="132"/>
    </location>
</feature>
<feature type="coiled-coil region" evidence="3">
    <location>
        <begin position="338"/>
        <end position="414"/>
    </location>
</feature>
<feature type="compositionally biased region" description="Low complexity" evidence="4">
    <location>
        <begin position="142"/>
        <end position="153"/>
    </location>
</feature>
<dbReference type="GO" id="GO:0016459">
    <property type="term" value="C:myosin complex"/>
    <property type="evidence" value="ECO:0007669"/>
    <property type="project" value="InterPro"/>
</dbReference>
<dbReference type="PANTHER" id="PTHR46292:SF1">
    <property type="entry name" value="COILED-COIL DOMAIN-CONTAINING PROTEIN 102A"/>
    <property type="match status" value="1"/>
</dbReference>
<evidence type="ECO:0000256" key="2">
    <source>
        <dbReference type="ARBA" id="ARBA00040149"/>
    </source>
</evidence>
<dbReference type="EMBL" id="GEFH01003995">
    <property type="protein sequence ID" value="JAP64586.1"/>
    <property type="molecule type" value="mRNA"/>
</dbReference>
<protein>
    <recommendedName>
        <fullName evidence="2">Coiled-coil domain-containing protein 102A</fullName>
    </recommendedName>
</protein>
<organism evidence="6">
    <name type="scientific">Hyalomma excavatum</name>
    <dbReference type="NCBI Taxonomy" id="257692"/>
    <lineage>
        <taxon>Eukaryota</taxon>
        <taxon>Metazoa</taxon>
        <taxon>Ecdysozoa</taxon>
        <taxon>Arthropoda</taxon>
        <taxon>Chelicerata</taxon>
        <taxon>Arachnida</taxon>
        <taxon>Acari</taxon>
        <taxon>Parasitiformes</taxon>
        <taxon>Ixodida</taxon>
        <taxon>Ixodoidea</taxon>
        <taxon>Ixodidae</taxon>
        <taxon>Hyalomminae</taxon>
        <taxon>Hyalomma</taxon>
    </lineage>
</organism>
<evidence type="ECO:0000313" key="6">
    <source>
        <dbReference type="EMBL" id="JAP64586.1"/>
    </source>
</evidence>
<feature type="region of interest" description="Disordered" evidence="4">
    <location>
        <begin position="431"/>
        <end position="452"/>
    </location>
</feature>
<dbReference type="Pfam" id="PF01576">
    <property type="entry name" value="Myosin_tail_1"/>
    <property type="match status" value="1"/>
</dbReference>
<evidence type="ECO:0000256" key="3">
    <source>
        <dbReference type="SAM" id="Coils"/>
    </source>
</evidence>
<evidence type="ECO:0000256" key="1">
    <source>
        <dbReference type="ARBA" id="ARBA00023054"/>
    </source>
</evidence>
<dbReference type="PANTHER" id="PTHR46292">
    <property type="entry name" value="COILED-COIL DOMAIN-CONTAINING PROTEIN 102A"/>
    <property type="match status" value="1"/>
</dbReference>
<accession>A0A131XG17</accession>
<evidence type="ECO:0000259" key="5">
    <source>
        <dbReference type="Pfam" id="PF01576"/>
    </source>
</evidence>
<dbReference type="Gene3D" id="1.10.287.1490">
    <property type="match status" value="1"/>
</dbReference>
<keyword evidence="1 3" id="KW-0175">Coiled coil</keyword>
<feature type="coiled-coil region" evidence="3">
    <location>
        <begin position="181"/>
        <end position="289"/>
    </location>
</feature>
<feature type="region of interest" description="Disordered" evidence="4">
    <location>
        <begin position="111"/>
        <end position="156"/>
    </location>
</feature>
<dbReference type="InterPro" id="IPR002928">
    <property type="entry name" value="Myosin_tail"/>
</dbReference>
<name>A0A131XG17_9ACAR</name>
<proteinExistence type="evidence at transcript level"/>
<evidence type="ECO:0000256" key="4">
    <source>
        <dbReference type="SAM" id="MobiDB-lite"/>
    </source>
</evidence>
<dbReference type="AlphaFoldDB" id="A0A131XG17"/>
<reference evidence="6" key="1">
    <citation type="journal article" date="2017" name="Ticks Tick Borne Dis.">
        <title>An insight into the sialome of Hyalomma excavatum.</title>
        <authorList>
            <person name="Ribeiro J.M."/>
            <person name="Slovak M."/>
            <person name="Francischetti I.M."/>
        </authorList>
    </citation>
    <scope>NUCLEOTIDE SEQUENCE</scope>
    <source>
        <strain evidence="6">Samish</strain>
        <tissue evidence="6">Salivary glands</tissue>
    </source>
</reference>
<feature type="domain" description="Myosin tail" evidence="5">
    <location>
        <begin position="233"/>
        <end position="412"/>
    </location>
</feature>
<sequence>MSSHVKRDAAYRSYDPEWEAKEELRLRELEEARARAAQMEKTMRWWSDCTANWREKWSKVRTERNKAREEARLLRGRVDAATKEAAALKREKHELEAEVEQLRREFEYLRTAESSTNSMETEGLASSGSTSSHVEREHIDQDTSSSLPSQLDSDPTELPQSLVHLRLDEAIKLLLVERQERARLAKALEKQMDELGQLQAKYDELRKSRQDTLKELSQVRAEHQDELECILIDLEDEASGRTCLDKRMTELRAQLVQLQGENAAEWGRRERLETEKLALERDNKNLRASLQEMHECLQRKAQSPITSPDQKTLQAELQHRTKELLDLKLAHSKLKKVLQEKSTELSHALRRSEQYEGEVKKLRGRIDELKKELATAEDEADTATNSIRKLQRSNDELQEQIETLQMQLEHLQTSQQECLVATIHLDTTKAEEQCAAQAPQSSPSEQPRRAGS</sequence>